<sequence>MGHNAFAFIHSFSPPNNPAVNINKLQNSGLTGINLALNYHASRDFTLGSTPSLRYLEDGAHYYQPDLSKYLTGSIKPSPDDVYQDNSALEKIQEAGRSANFDIDAWAVYFHNSAAGKQNPEAAQINGLGQKLLASLCPSNPSAQGYAIGLTNDLISRGIKSIAAESVNFHGLIHGEHHERYFIELSEISQYLLGFCLCIYCQSAAEAAGADAKKLVFEISAALDKVIKDTDIWLGKELSIDNLVSIFGIDIKTWISSQELTLIDLNTKLTKSAHSAGATLRWVGQLPFIDGLDQSWRIGINPTELTQVVDVIEALFYCQSTSEIIELAQNYLSVIQSPEKITGILRPTYPDNSSQSELAKRVNALKNIGITNIDFYLFDVWRERDLEWIKQSLI</sequence>
<name>A0A6J6W2M3_9ZZZZ</name>
<gene>
    <name evidence="1" type="ORF">UFOPK1811_00025</name>
    <name evidence="2" type="ORF">UFOPK2360_00496</name>
    <name evidence="3" type="ORF">UFOPK2922_00852</name>
    <name evidence="4" type="ORF">UFOPK3306_00506</name>
</gene>
<evidence type="ECO:0000313" key="2">
    <source>
        <dbReference type="EMBL" id="CAB4680358.1"/>
    </source>
</evidence>
<protein>
    <submittedName>
        <fullName evidence="3">Unannotated protein</fullName>
    </submittedName>
</protein>
<dbReference type="AlphaFoldDB" id="A0A6J6W2M3"/>
<evidence type="ECO:0000313" key="1">
    <source>
        <dbReference type="EMBL" id="CAB4588748.1"/>
    </source>
</evidence>
<proteinExistence type="predicted"/>
<organism evidence="3">
    <name type="scientific">freshwater metagenome</name>
    <dbReference type="NCBI Taxonomy" id="449393"/>
    <lineage>
        <taxon>unclassified sequences</taxon>
        <taxon>metagenomes</taxon>
        <taxon>ecological metagenomes</taxon>
    </lineage>
</organism>
<dbReference type="EMBL" id="CAEZZS010000035">
    <property type="protein sequence ID" value="CAB4778620.1"/>
    <property type="molecule type" value="Genomic_DNA"/>
</dbReference>
<evidence type="ECO:0000313" key="3">
    <source>
        <dbReference type="EMBL" id="CAB4778620.1"/>
    </source>
</evidence>
<evidence type="ECO:0000313" key="4">
    <source>
        <dbReference type="EMBL" id="CAB4862661.1"/>
    </source>
</evidence>
<dbReference type="EMBL" id="CAEZXH010000020">
    <property type="protein sequence ID" value="CAB4680358.1"/>
    <property type="molecule type" value="Genomic_DNA"/>
</dbReference>
<dbReference type="EMBL" id="CAEZUJ010000001">
    <property type="protein sequence ID" value="CAB4588748.1"/>
    <property type="molecule type" value="Genomic_DNA"/>
</dbReference>
<accession>A0A6J6W2M3</accession>
<dbReference type="EMBL" id="CAFBLI010000026">
    <property type="protein sequence ID" value="CAB4862661.1"/>
    <property type="molecule type" value="Genomic_DNA"/>
</dbReference>
<reference evidence="3" key="1">
    <citation type="submission" date="2020-05" db="EMBL/GenBank/DDBJ databases">
        <authorList>
            <person name="Chiriac C."/>
            <person name="Salcher M."/>
            <person name="Ghai R."/>
            <person name="Kavagutti S V."/>
        </authorList>
    </citation>
    <scope>NUCLEOTIDE SEQUENCE</scope>
</reference>